<comment type="caution">
    <text evidence="1">The sequence shown here is derived from an EMBL/GenBank/DDBJ whole genome shotgun (WGS) entry which is preliminary data.</text>
</comment>
<reference evidence="1 2" key="1">
    <citation type="submission" date="2019-10" db="EMBL/GenBank/DDBJ databases">
        <authorList>
            <consortium name="PulseNet: The National Subtyping Network for Foodborne Disease Surveillance"/>
            <person name="Tarr C.L."/>
            <person name="Trees E."/>
            <person name="Katz L.S."/>
            <person name="Carleton-Romer H.A."/>
            <person name="Stroika S."/>
            <person name="Kucerova Z."/>
            <person name="Roache K.F."/>
            <person name="Sabol A.L."/>
            <person name="Besser J."/>
            <person name="Gerner-Smidt P."/>
        </authorList>
    </citation>
    <scope>NUCLEOTIDE SEQUENCE [LARGE SCALE GENOMIC DNA]</scope>
    <source>
        <strain evidence="1 2">PNUSAC012955</strain>
    </source>
</reference>
<protein>
    <submittedName>
        <fullName evidence="1">Biotin attachment protein</fullName>
    </submittedName>
</protein>
<gene>
    <name evidence="1" type="ORF">GFF90_03065</name>
</gene>
<dbReference type="GO" id="GO:0005737">
    <property type="term" value="C:cytoplasm"/>
    <property type="evidence" value="ECO:0007669"/>
    <property type="project" value="TreeGrafter"/>
</dbReference>
<dbReference type="FunFam" id="2.40.50.100:FF:000003">
    <property type="entry name" value="Acetyl-CoA carboxylase biotin carboxyl carrier protein"/>
    <property type="match status" value="1"/>
</dbReference>
<name>A0A5Y1PWS7_CAMJU</name>
<dbReference type="PANTHER" id="PTHR43778">
    <property type="entry name" value="PYRUVATE CARBOXYLASE"/>
    <property type="match status" value="1"/>
</dbReference>
<dbReference type="SUPFAM" id="SSF51230">
    <property type="entry name" value="Single hybrid motif"/>
    <property type="match status" value="1"/>
</dbReference>
<dbReference type="InterPro" id="IPR011053">
    <property type="entry name" value="Single_hybrid_motif"/>
</dbReference>
<dbReference type="RefSeq" id="WP_087703821.1">
    <property type="nucleotide sequence ID" value="NZ_JAHCXQ010000008.1"/>
</dbReference>
<dbReference type="InterPro" id="IPR000891">
    <property type="entry name" value="PYR_CT"/>
</dbReference>
<dbReference type="GO" id="GO:0006094">
    <property type="term" value="P:gluconeogenesis"/>
    <property type="evidence" value="ECO:0007669"/>
    <property type="project" value="TreeGrafter"/>
</dbReference>
<sequence>MAKKFIDVMDTSFRDGFQSVYGARVLMDDFFPAVEAAKEAGITHFEFGGGARFQSLYFYLNEDAFTMMDRFRAIVGKDANLQTLARGVNTVTLDTGSSELIDLHAKLFAKHGTTTIRNFDALNDVNNLKFSGECIVKHGLKHEITITLMDLPPNCKGAHDVPFYEKILKEILAAEIPFHSICFKDASGTSNPNKIYETVKMARKILPQDTHIRLHTHETAGVSIACYLAALEAGVDGVDLAAAPVSGGTSQPDILTMMHALKGKDYDLGGLEEEKILKYEEVLKDCLKEYFLPPEATMVNPLIPFSPMPGGALTANTQMMRDNNILDKFPQVIHAMREVVEKGGFGTSVTPVSQFYFQQAFNNVMFGPWKKIAEGYGKMVLGYFGKTPVTPDANIIELASKQLNLEPTTELAINIADKDESKSIAYTKTLLEKEGIETSEENIFIAAACKEKGIAFLKGEAKVNIRKLASMPKPMSVDENKFTVAVNGNKYHVEVSYGFDKDVNVKSVKKVEENKNIISSNSTSSVDAENEVLAGISGNVFKIYVNEGEEVKSGQAIMVLEAMKMEIEVNAPKDGIISELCIKIGDTVNEGEVLAIYKN</sequence>
<dbReference type="Proteomes" id="UP000482054">
    <property type="component" value="Unassembled WGS sequence"/>
</dbReference>
<dbReference type="GO" id="GO:0004736">
    <property type="term" value="F:pyruvate carboxylase activity"/>
    <property type="evidence" value="ECO:0007669"/>
    <property type="project" value="TreeGrafter"/>
</dbReference>
<dbReference type="Gene3D" id="2.40.50.100">
    <property type="match status" value="1"/>
</dbReference>
<dbReference type="Gene3D" id="3.20.20.70">
    <property type="entry name" value="Aldolase class I"/>
    <property type="match status" value="1"/>
</dbReference>
<proteinExistence type="predicted"/>
<dbReference type="Pfam" id="PF00364">
    <property type="entry name" value="Biotin_lipoyl"/>
    <property type="match status" value="1"/>
</dbReference>
<dbReference type="EMBL" id="AAMOXJ010000004">
    <property type="protein sequence ID" value="EDJ6168575.1"/>
    <property type="molecule type" value="Genomic_DNA"/>
</dbReference>
<dbReference type="AlphaFoldDB" id="A0A5Y1PWS7"/>
<dbReference type="PANTHER" id="PTHR43778:SF2">
    <property type="entry name" value="PYRUVATE CARBOXYLASE, MITOCHONDRIAL"/>
    <property type="match status" value="1"/>
</dbReference>
<dbReference type="CDD" id="cd06850">
    <property type="entry name" value="biotinyl_domain"/>
    <property type="match status" value="1"/>
</dbReference>
<dbReference type="PROSITE" id="PS50968">
    <property type="entry name" value="BIOTINYL_LIPOYL"/>
    <property type="match status" value="1"/>
</dbReference>
<evidence type="ECO:0000313" key="2">
    <source>
        <dbReference type="Proteomes" id="UP000482054"/>
    </source>
</evidence>
<dbReference type="PROSITE" id="PS00188">
    <property type="entry name" value="BIOTIN"/>
    <property type="match status" value="1"/>
</dbReference>
<dbReference type="InterPro" id="IPR001882">
    <property type="entry name" value="Biotin_BS"/>
</dbReference>
<dbReference type="PROSITE" id="PS50991">
    <property type="entry name" value="PYR_CT"/>
    <property type="match status" value="1"/>
</dbReference>
<dbReference type="CDD" id="cd07937">
    <property type="entry name" value="DRE_TIM_PC_TC_5S"/>
    <property type="match status" value="1"/>
</dbReference>
<dbReference type="Pfam" id="PF00682">
    <property type="entry name" value="HMGL-like"/>
    <property type="match status" value="1"/>
</dbReference>
<organism evidence="1 2">
    <name type="scientific">Campylobacter jejuni</name>
    <dbReference type="NCBI Taxonomy" id="197"/>
    <lineage>
        <taxon>Bacteria</taxon>
        <taxon>Pseudomonadati</taxon>
        <taxon>Campylobacterota</taxon>
        <taxon>Epsilonproteobacteria</taxon>
        <taxon>Campylobacterales</taxon>
        <taxon>Campylobacteraceae</taxon>
        <taxon>Campylobacter</taxon>
    </lineage>
</organism>
<dbReference type="SUPFAM" id="SSF51569">
    <property type="entry name" value="Aldolase"/>
    <property type="match status" value="1"/>
</dbReference>
<dbReference type="InterPro" id="IPR013785">
    <property type="entry name" value="Aldolase_TIM"/>
</dbReference>
<dbReference type="InterPro" id="IPR000089">
    <property type="entry name" value="Biotin_lipoyl"/>
</dbReference>
<dbReference type="InterPro" id="IPR055268">
    <property type="entry name" value="PCB-like"/>
</dbReference>
<accession>A0A5Y1PWS7</accession>
<dbReference type="Pfam" id="PF02436">
    <property type="entry name" value="PYC_OADA"/>
    <property type="match status" value="1"/>
</dbReference>
<dbReference type="InterPro" id="IPR003379">
    <property type="entry name" value="Carboxylase_cons_dom"/>
</dbReference>
<dbReference type="SUPFAM" id="SSF89000">
    <property type="entry name" value="post-HMGL domain-like"/>
    <property type="match status" value="1"/>
</dbReference>
<evidence type="ECO:0000313" key="1">
    <source>
        <dbReference type="EMBL" id="EDJ6168575.1"/>
    </source>
</evidence>